<feature type="transmembrane region" description="Helical" evidence="2">
    <location>
        <begin position="25"/>
        <end position="47"/>
    </location>
</feature>
<dbReference type="InterPro" id="IPR011055">
    <property type="entry name" value="Dup_hybrid_motif"/>
</dbReference>
<evidence type="ECO:0000313" key="4">
    <source>
        <dbReference type="EMBL" id="AFM04421.1"/>
    </source>
</evidence>
<reference evidence="5" key="1">
    <citation type="submission" date="2012-06" db="EMBL/GenBank/DDBJ databases">
        <title>The complete genome of Flexibacter litoralis DSM 6794.</title>
        <authorList>
            <person name="Lucas S."/>
            <person name="Copeland A."/>
            <person name="Lapidus A."/>
            <person name="Glavina del Rio T."/>
            <person name="Dalin E."/>
            <person name="Tice H."/>
            <person name="Bruce D."/>
            <person name="Goodwin L."/>
            <person name="Pitluck S."/>
            <person name="Peters L."/>
            <person name="Ovchinnikova G."/>
            <person name="Lu M."/>
            <person name="Kyrpides N."/>
            <person name="Mavromatis K."/>
            <person name="Ivanova N."/>
            <person name="Brettin T."/>
            <person name="Detter J.C."/>
            <person name="Han C."/>
            <person name="Larimer F."/>
            <person name="Land M."/>
            <person name="Hauser L."/>
            <person name="Markowitz V."/>
            <person name="Cheng J.-F."/>
            <person name="Hugenholtz P."/>
            <person name="Woyke T."/>
            <person name="Wu D."/>
            <person name="Spring S."/>
            <person name="Lang E."/>
            <person name="Kopitz M."/>
            <person name="Brambilla E."/>
            <person name="Klenk H.-P."/>
            <person name="Eisen J.A."/>
        </authorList>
    </citation>
    <scope>NUCLEOTIDE SEQUENCE [LARGE SCALE GENOMIC DNA]</scope>
    <source>
        <strain evidence="5">ATCC 23117 / DSM 6794 / NBRC 15988 / NCIMB 1366 / Sio-4</strain>
    </source>
</reference>
<dbReference type="GO" id="GO:0004222">
    <property type="term" value="F:metalloendopeptidase activity"/>
    <property type="evidence" value="ECO:0007669"/>
    <property type="project" value="TreeGrafter"/>
</dbReference>
<evidence type="ECO:0000313" key="5">
    <source>
        <dbReference type="Proteomes" id="UP000006054"/>
    </source>
</evidence>
<dbReference type="eggNOG" id="COG0739">
    <property type="taxonomic scope" value="Bacteria"/>
</dbReference>
<dbReference type="SUPFAM" id="SSF51261">
    <property type="entry name" value="Duplicated hybrid motif"/>
    <property type="match status" value="1"/>
</dbReference>
<dbReference type="InterPro" id="IPR050570">
    <property type="entry name" value="Cell_wall_metabolism_enzyme"/>
</dbReference>
<evidence type="ECO:0000259" key="3">
    <source>
        <dbReference type="Pfam" id="PF01551"/>
    </source>
</evidence>
<dbReference type="STRING" id="880071.Fleli_2037"/>
<keyword evidence="2" id="KW-0812">Transmembrane</keyword>
<evidence type="ECO:0000256" key="2">
    <source>
        <dbReference type="SAM" id="Phobius"/>
    </source>
</evidence>
<dbReference type="RefSeq" id="WP_014797868.1">
    <property type="nucleotide sequence ID" value="NC_018018.1"/>
</dbReference>
<keyword evidence="2" id="KW-0472">Membrane</keyword>
<keyword evidence="5" id="KW-1185">Reference proteome</keyword>
<dbReference type="KEGG" id="fli:Fleli_2037"/>
<dbReference type="PANTHER" id="PTHR21666">
    <property type="entry name" value="PEPTIDASE-RELATED"/>
    <property type="match status" value="1"/>
</dbReference>
<feature type="coiled-coil region" evidence="1">
    <location>
        <begin position="56"/>
        <end position="90"/>
    </location>
</feature>
<dbReference type="CDD" id="cd12797">
    <property type="entry name" value="M23_peptidase"/>
    <property type="match status" value="1"/>
</dbReference>
<sequence>MAKVKYYYDTETCRYEKVKVSKADITFNILGLLVVSAVLAVGFATFYTQMFPSKEIVQLKDEKQELLTKYTVLNKEISQATDMLSHLQQRDNKLYRSMFEVEPIPMEMRKGGTGGSEKYKHLLDDNLVNETLIVNTHEKLDNLKKQMYIQTKSYDELMKLAQSKNDMMASIPAIQPLSKKDLTRFASGFGLRTHPIYKVRKMHTGCDLTAKTGTPVHATGDGVVIKADWSSGYGRLVEVDHGYGYITRYAHLSAFDCKKGQKIKRGQLLGKVGTTGLSVAPHLHYEVRYNGKPVNPINYFFNDLSPTEYQQLVELSSHDGQSLGGGSDEEDHNHVH</sequence>
<dbReference type="Pfam" id="PF01551">
    <property type="entry name" value="Peptidase_M23"/>
    <property type="match status" value="1"/>
</dbReference>
<proteinExistence type="predicted"/>
<feature type="domain" description="M23ase beta-sheet core" evidence="3">
    <location>
        <begin position="201"/>
        <end position="296"/>
    </location>
</feature>
<dbReference type="PANTHER" id="PTHR21666:SF286">
    <property type="entry name" value="LIPOPROTEIN NLPD"/>
    <property type="match status" value="1"/>
</dbReference>
<dbReference type="OrthoDB" id="9810477at2"/>
<dbReference type="FunFam" id="2.70.70.10:FF:000006">
    <property type="entry name" value="M23 family peptidase"/>
    <property type="match status" value="1"/>
</dbReference>
<dbReference type="Proteomes" id="UP000006054">
    <property type="component" value="Chromosome"/>
</dbReference>
<dbReference type="AlphaFoldDB" id="I4AKD6"/>
<accession>I4AKD6</accession>
<evidence type="ECO:0000256" key="1">
    <source>
        <dbReference type="SAM" id="Coils"/>
    </source>
</evidence>
<keyword evidence="1" id="KW-0175">Coiled coil</keyword>
<gene>
    <name evidence="4" type="ordered locus">Fleli_2037</name>
</gene>
<dbReference type="EMBL" id="CP003345">
    <property type="protein sequence ID" value="AFM04421.1"/>
    <property type="molecule type" value="Genomic_DNA"/>
</dbReference>
<name>I4AKD6_BERLS</name>
<protein>
    <submittedName>
        <fullName evidence="4">Metalloendopeptidase-like membrane protein</fullName>
    </submittedName>
</protein>
<dbReference type="InterPro" id="IPR016047">
    <property type="entry name" value="M23ase_b-sheet_dom"/>
</dbReference>
<dbReference type="HOGENOM" id="CLU_029425_2_0_10"/>
<organism evidence="4 5">
    <name type="scientific">Bernardetia litoralis (strain ATCC 23117 / DSM 6794 / NBRC 15988 / NCIMB 1366 / Fx l1 / Sio-4)</name>
    <name type="common">Flexibacter litoralis</name>
    <dbReference type="NCBI Taxonomy" id="880071"/>
    <lineage>
        <taxon>Bacteria</taxon>
        <taxon>Pseudomonadati</taxon>
        <taxon>Bacteroidota</taxon>
        <taxon>Cytophagia</taxon>
        <taxon>Cytophagales</taxon>
        <taxon>Bernardetiaceae</taxon>
        <taxon>Bernardetia</taxon>
    </lineage>
</organism>
<dbReference type="Gene3D" id="2.70.70.10">
    <property type="entry name" value="Glucose Permease (Domain IIA)"/>
    <property type="match status" value="1"/>
</dbReference>
<keyword evidence="2" id="KW-1133">Transmembrane helix</keyword>